<dbReference type="Proteomes" id="UP000192940">
    <property type="component" value="Chromosome I"/>
</dbReference>
<dbReference type="STRING" id="1313296.SAMN05661091_4289"/>
<organism evidence="3 4">
    <name type="scientific">Paenibacillus uliginis N3/975</name>
    <dbReference type="NCBI Taxonomy" id="1313296"/>
    <lineage>
        <taxon>Bacteria</taxon>
        <taxon>Bacillati</taxon>
        <taxon>Bacillota</taxon>
        <taxon>Bacilli</taxon>
        <taxon>Bacillales</taxon>
        <taxon>Paenibacillaceae</taxon>
        <taxon>Paenibacillus</taxon>
    </lineage>
</organism>
<dbReference type="AlphaFoldDB" id="A0A1X7HKX1"/>
<evidence type="ECO:0000313" key="3">
    <source>
        <dbReference type="EMBL" id="SMF88446.1"/>
    </source>
</evidence>
<keyword evidence="4" id="KW-1185">Reference proteome</keyword>
<evidence type="ECO:0000256" key="1">
    <source>
        <dbReference type="SAM" id="Coils"/>
    </source>
</evidence>
<evidence type="ECO:0000313" key="4">
    <source>
        <dbReference type="Proteomes" id="UP000192940"/>
    </source>
</evidence>
<dbReference type="EMBL" id="LT840184">
    <property type="protein sequence ID" value="SMF88446.1"/>
    <property type="molecule type" value="Genomic_DNA"/>
</dbReference>
<keyword evidence="2" id="KW-1133">Transmembrane helix</keyword>
<accession>A0A1X7HKX1</accession>
<feature type="transmembrane region" description="Helical" evidence="2">
    <location>
        <begin position="37"/>
        <end position="54"/>
    </location>
</feature>
<evidence type="ECO:0000256" key="2">
    <source>
        <dbReference type="SAM" id="Phobius"/>
    </source>
</evidence>
<protein>
    <recommendedName>
        <fullName evidence="5">N-terminal domain of peptidoglycan hydrolase CwlO-containing protein</fullName>
    </recommendedName>
</protein>
<feature type="coiled-coil region" evidence="1">
    <location>
        <begin position="96"/>
        <end position="123"/>
    </location>
</feature>
<keyword evidence="2" id="KW-0812">Transmembrane</keyword>
<evidence type="ECO:0008006" key="5">
    <source>
        <dbReference type="Google" id="ProtNLM"/>
    </source>
</evidence>
<sequence length="397" mass="45378">MSTTRHILVKMKGLRIPEKPDIFIKGDTRLIAHKPRLYIILLLCMLLIIGTAVGPKTAFALPETTAVDSEEARKLLEDSLSIVEIDHEIERIGKRQKELEQIQSSLETKISNIELQIQERQEQAGIVLRAYYMGERESLLNLLLSAQSLTGFFRILDFYDLIIQNDQAILRAYNQQYKELVSAQMKASRNAAQLTEVKDNLVKQRARVLALEEQVNGALASSSNPQAMAKLIEEFTLYWENVGIYEVKRHFQALAGAMNNLPTFIQGSKNMLKTNGKEYTININENDLNEFLRSENELFNTFAFHFDDGKISAEGESGNLSLLIEGRYTIINDPENAIMFQIDKLVFNRIELPDTTRQALQNEFDMNFYPKQLVSFLKATEVSTDNKVLYVKLELDM</sequence>
<keyword evidence="2" id="KW-0472">Membrane</keyword>
<reference evidence="3 4" key="1">
    <citation type="submission" date="2017-04" db="EMBL/GenBank/DDBJ databases">
        <authorList>
            <person name="Afonso C.L."/>
            <person name="Miller P.J."/>
            <person name="Scott M.A."/>
            <person name="Spackman E."/>
            <person name="Goraichik I."/>
            <person name="Dimitrov K.M."/>
            <person name="Suarez D.L."/>
            <person name="Swayne D.E."/>
        </authorList>
    </citation>
    <scope>NUCLEOTIDE SEQUENCE [LARGE SCALE GENOMIC DNA]</scope>
    <source>
        <strain evidence="3 4">N3/975</strain>
    </source>
</reference>
<gene>
    <name evidence="3" type="ORF">SAMN05661091_4289</name>
</gene>
<dbReference type="Gene3D" id="6.10.250.3150">
    <property type="match status" value="1"/>
</dbReference>
<proteinExistence type="predicted"/>
<name>A0A1X7HKX1_9BACL</name>
<keyword evidence="1" id="KW-0175">Coiled coil</keyword>